<feature type="compositionally biased region" description="Polar residues" evidence="1">
    <location>
        <begin position="201"/>
        <end position="226"/>
    </location>
</feature>
<keyword evidence="3" id="KW-1185">Reference proteome</keyword>
<dbReference type="Proteomes" id="UP001365542">
    <property type="component" value="Unassembled WGS sequence"/>
</dbReference>
<protein>
    <submittedName>
        <fullName evidence="2">Uncharacterized protein</fullName>
    </submittedName>
</protein>
<feature type="compositionally biased region" description="Polar residues" evidence="1">
    <location>
        <begin position="183"/>
        <end position="193"/>
    </location>
</feature>
<reference evidence="2 3" key="1">
    <citation type="submission" date="2019-10" db="EMBL/GenBank/DDBJ databases">
        <authorList>
            <person name="Palmer J.M."/>
        </authorList>
    </citation>
    <scope>NUCLEOTIDE SEQUENCE [LARGE SCALE GENOMIC DNA]</scope>
    <source>
        <strain evidence="2 3">TWF694</strain>
    </source>
</reference>
<evidence type="ECO:0000256" key="1">
    <source>
        <dbReference type="SAM" id="MobiDB-lite"/>
    </source>
</evidence>
<evidence type="ECO:0000313" key="2">
    <source>
        <dbReference type="EMBL" id="KAK6527717.1"/>
    </source>
</evidence>
<evidence type="ECO:0000313" key="3">
    <source>
        <dbReference type="Proteomes" id="UP001365542"/>
    </source>
</evidence>
<dbReference type="AlphaFoldDB" id="A0AAV9WX07"/>
<sequence>MSESTTWMIRTIQIGPPTLGYPGVQYFYEQCGPTGKYCSIAASGLAGTCGTWLTKPDTCCFAVVYSSDGEERNVACDTIKGLSDTAYDKIGEAEFTVQSNTCPNGSYPTLHSVSDVGGDPADSTAICCKNSLPVMVIRYIPDPEYPDDPLSFQVDAPLRCADLTISPSKEELADSDRLATVSNPTLIESQTPFSGVPEETGVSSSMMVESTSAPGGSRGSTSTPVSNGGATGVSSAGGAAETSSAGSSKKVSFLIVGSAVVALLLGMQL</sequence>
<accession>A0AAV9WX07</accession>
<organism evidence="2 3">
    <name type="scientific">Orbilia ellipsospora</name>
    <dbReference type="NCBI Taxonomy" id="2528407"/>
    <lineage>
        <taxon>Eukaryota</taxon>
        <taxon>Fungi</taxon>
        <taxon>Dikarya</taxon>
        <taxon>Ascomycota</taxon>
        <taxon>Pezizomycotina</taxon>
        <taxon>Orbiliomycetes</taxon>
        <taxon>Orbiliales</taxon>
        <taxon>Orbiliaceae</taxon>
        <taxon>Orbilia</taxon>
    </lineage>
</organism>
<gene>
    <name evidence="2" type="ORF">TWF694_004697</name>
</gene>
<feature type="compositionally biased region" description="Low complexity" evidence="1">
    <location>
        <begin position="232"/>
        <end position="244"/>
    </location>
</feature>
<feature type="region of interest" description="Disordered" evidence="1">
    <location>
        <begin position="183"/>
        <end position="244"/>
    </location>
</feature>
<proteinExistence type="predicted"/>
<dbReference type="EMBL" id="JAVHJO010000015">
    <property type="protein sequence ID" value="KAK6527717.1"/>
    <property type="molecule type" value="Genomic_DNA"/>
</dbReference>
<name>A0AAV9WX07_9PEZI</name>
<comment type="caution">
    <text evidence="2">The sequence shown here is derived from an EMBL/GenBank/DDBJ whole genome shotgun (WGS) entry which is preliminary data.</text>
</comment>